<dbReference type="Gene3D" id="3.30.450.20">
    <property type="entry name" value="PAS domain"/>
    <property type="match status" value="1"/>
</dbReference>
<dbReference type="NCBIfam" id="TIGR00229">
    <property type="entry name" value="sensory_box"/>
    <property type="match status" value="1"/>
</dbReference>
<gene>
    <name evidence="4" type="ORF">AY601_1830</name>
</gene>
<name>A0A127VBZ4_9SPHI</name>
<keyword evidence="4" id="KW-0808">Transferase</keyword>
<organism evidence="4 5">
    <name type="scientific">Pedobacter cryoconitis</name>
    <dbReference type="NCBI Taxonomy" id="188932"/>
    <lineage>
        <taxon>Bacteria</taxon>
        <taxon>Pseudomonadati</taxon>
        <taxon>Bacteroidota</taxon>
        <taxon>Sphingobacteriia</taxon>
        <taxon>Sphingobacteriales</taxon>
        <taxon>Sphingobacteriaceae</taxon>
        <taxon>Pedobacter</taxon>
    </lineage>
</organism>
<reference evidence="4 5" key="1">
    <citation type="submission" date="2016-03" db="EMBL/GenBank/DDBJ databases">
        <title>Complete genome sequence of Pedobacter cryoconitis PAMC 27485.</title>
        <authorList>
            <person name="Lee J."/>
            <person name="Kim O.-S."/>
        </authorList>
    </citation>
    <scope>NUCLEOTIDE SEQUENCE [LARGE SCALE GENOMIC DNA]</scope>
    <source>
        <strain evidence="4 5">PAMC 27485</strain>
    </source>
</reference>
<dbReference type="PATRIC" id="fig|188932.3.peg.1911"/>
<evidence type="ECO:0000256" key="2">
    <source>
        <dbReference type="ARBA" id="ARBA00012438"/>
    </source>
</evidence>
<comment type="catalytic activity">
    <reaction evidence="1">
        <text>ATP + protein L-histidine = ADP + protein N-phospho-L-histidine.</text>
        <dbReference type="EC" id="2.7.13.3"/>
    </reaction>
</comment>
<dbReference type="CDD" id="cd00082">
    <property type="entry name" value="HisKA"/>
    <property type="match status" value="1"/>
</dbReference>
<dbReference type="InterPro" id="IPR000014">
    <property type="entry name" value="PAS"/>
</dbReference>
<dbReference type="InterPro" id="IPR000700">
    <property type="entry name" value="PAS-assoc_C"/>
</dbReference>
<sequence>MPLRELESLEAVNRYLTLEISVADRLQKIVKTAAEICGTPTALIALISEDTQYIKFNQGLDFKQMPMVDAFCNHTISEPDFFVVEDALNDERFSHNPLVTGNPNIRFYAGVPLTTEDGYNLGSLCVIDQIPGKIGAVNLKMLKMLARHVINLFEFESGLVLLKQQFIQTKQTEVKLKSFFESSTSEHIIIDREYIILAFNKRLRDFIYKEYHITIEKGMKITDFVGKVYMQDFIANCKRALAGEQVRHERLVQFRGTSIWCDIDYNPAKNSDGEIIGVSYNSTDITDRIVQQNKLLSHQDSLTKTAFLQSHELRKPVANIKGILALLQMEGYFENYGSLQKMEKATNVLDERIRAIVECTRV</sequence>
<evidence type="ECO:0000313" key="4">
    <source>
        <dbReference type="EMBL" id="AMP98739.1"/>
    </source>
</evidence>
<evidence type="ECO:0000313" key="5">
    <source>
        <dbReference type="Proteomes" id="UP000071561"/>
    </source>
</evidence>
<dbReference type="RefSeq" id="WP_068399534.1">
    <property type="nucleotide sequence ID" value="NZ_CP014504.1"/>
</dbReference>
<dbReference type="GO" id="GO:0004674">
    <property type="term" value="F:protein serine/threonine kinase activity"/>
    <property type="evidence" value="ECO:0007669"/>
    <property type="project" value="UniProtKB-KW"/>
</dbReference>
<dbReference type="EMBL" id="CP014504">
    <property type="protein sequence ID" value="AMP98739.1"/>
    <property type="molecule type" value="Genomic_DNA"/>
</dbReference>
<evidence type="ECO:0000259" key="3">
    <source>
        <dbReference type="PROSITE" id="PS50113"/>
    </source>
</evidence>
<accession>A0A127VBZ4</accession>
<keyword evidence="5" id="KW-1185">Reference proteome</keyword>
<dbReference type="Proteomes" id="UP000071561">
    <property type="component" value="Chromosome"/>
</dbReference>
<dbReference type="PANTHER" id="PTHR43102">
    <property type="entry name" value="SLR1143 PROTEIN"/>
    <property type="match status" value="1"/>
</dbReference>
<feature type="domain" description="PAC" evidence="3">
    <location>
        <begin position="245"/>
        <end position="297"/>
    </location>
</feature>
<protein>
    <recommendedName>
        <fullName evidence="2">histidine kinase</fullName>
        <ecNumber evidence="2">2.7.13.3</ecNumber>
    </recommendedName>
</protein>
<dbReference type="OrthoDB" id="741455at2"/>
<proteinExistence type="predicted"/>
<dbReference type="InterPro" id="IPR003018">
    <property type="entry name" value="GAF"/>
</dbReference>
<dbReference type="EC" id="2.7.13.3" evidence="2"/>
<dbReference type="Gene3D" id="1.10.287.130">
    <property type="match status" value="1"/>
</dbReference>
<evidence type="ECO:0000256" key="1">
    <source>
        <dbReference type="ARBA" id="ARBA00000085"/>
    </source>
</evidence>
<dbReference type="InterPro" id="IPR029016">
    <property type="entry name" value="GAF-like_dom_sf"/>
</dbReference>
<dbReference type="Pfam" id="PF08448">
    <property type="entry name" value="PAS_4"/>
    <property type="match status" value="1"/>
</dbReference>
<dbReference type="GO" id="GO:0000155">
    <property type="term" value="F:phosphorelay sensor kinase activity"/>
    <property type="evidence" value="ECO:0007669"/>
    <property type="project" value="InterPro"/>
</dbReference>
<dbReference type="KEGG" id="pcm:AY601_1830"/>
<dbReference type="PANTHER" id="PTHR43102:SF2">
    <property type="entry name" value="GAF DOMAIN-CONTAINING PROTEIN"/>
    <property type="match status" value="1"/>
</dbReference>
<dbReference type="AlphaFoldDB" id="A0A127VBZ4"/>
<keyword evidence="4" id="KW-0723">Serine/threonine-protein kinase</keyword>
<keyword evidence="4" id="KW-0418">Kinase</keyword>
<dbReference type="Gene3D" id="3.30.450.40">
    <property type="match status" value="1"/>
</dbReference>
<dbReference type="PROSITE" id="PS50113">
    <property type="entry name" value="PAC"/>
    <property type="match status" value="1"/>
</dbReference>
<dbReference type="InterPro" id="IPR013656">
    <property type="entry name" value="PAS_4"/>
</dbReference>
<dbReference type="InterPro" id="IPR035965">
    <property type="entry name" value="PAS-like_dom_sf"/>
</dbReference>
<dbReference type="Pfam" id="PF01590">
    <property type="entry name" value="GAF"/>
    <property type="match status" value="1"/>
</dbReference>
<dbReference type="InterPro" id="IPR003661">
    <property type="entry name" value="HisK_dim/P_dom"/>
</dbReference>
<dbReference type="SUPFAM" id="SSF55785">
    <property type="entry name" value="PYP-like sensor domain (PAS domain)"/>
    <property type="match status" value="1"/>
</dbReference>
<dbReference type="SUPFAM" id="SSF55781">
    <property type="entry name" value="GAF domain-like"/>
    <property type="match status" value="1"/>
</dbReference>